<dbReference type="PANTHER" id="PTHR22799">
    <property type="entry name" value="TETRANECTIN-RELATED"/>
    <property type="match status" value="1"/>
</dbReference>
<dbReference type="PROSITE" id="PS50041">
    <property type="entry name" value="C_TYPE_LECTIN_2"/>
    <property type="match status" value="1"/>
</dbReference>
<dbReference type="InterPro" id="IPR016186">
    <property type="entry name" value="C-type_lectin-like/link_sf"/>
</dbReference>
<keyword evidence="3" id="KW-0472">Membrane</keyword>
<organism evidence="5 6">
    <name type="scientific">Mytilus coruscus</name>
    <name type="common">Sea mussel</name>
    <dbReference type="NCBI Taxonomy" id="42192"/>
    <lineage>
        <taxon>Eukaryota</taxon>
        <taxon>Metazoa</taxon>
        <taxon>Spiralia</taxon>
        <taxon>Lophotrochozoa</taxon>
        <taxon>Mollusca</taxon>
        <taxon>Bivalvia</taxon>
        <taxon>Autobranchia</taxon>
        <taxon>Pteriomorphia</taxon>
        <taxon>Mytilida</taxon>
        <taxon>Mytiloidea</taxon>
        <taxon>Mytilidae</taxon>
        <taxon>Mytilinae</taxon>
        <taxon>Mytilus</taxon>
    </lineage>
</organism>
<feature type="transmembrane region" description="Helical" evidence="3">
    <location>
        <begin position="34"/>
        <end position="52"/>
    </location>
</feature>
<reference evidence="5 6" key="1">
    <citation type="submission" date="2020-06" db="EMBL/GenBank/DDBJ databases">
        <authorList>
            <person name="Li R."/>
            <person name="Bekaert M."/>
        </authorList>
    </citation>
    <scope>NUCLEOTIDE SEQUENCE [LARGE SCALE GENOMIC DNA]</scope>
    <source>
        <strain evidence="6">wild</strain>
    </source>
</reference>
<dbReference type="InterPro" id="IPR016187">
    <property type="entry name" value="CTDL_fold"/>
</dbReference>
<dbReference type="GO" id="GO:0005615">
    <property type="term" value="C:extracellular space"/>
    <property type="evidence" value="ECO:0007669"/>
    <property type="project" value="TreeGrafter"/>
</dbReference>
<feature type="domain" description="C-type lectin" evidence="4">
    <location>
        <begin position="61"/>
        <end position="179"/>
    </location>
</feature>
<dbReference type="GO" id="GO:0030246">
    <property type="term" value="F:carbohydrate binding"/>
    <property type="evidence" value="ECO:0007669"/>
    <property type="project" value="UniProtKB-KW"/>
</dbReference>
<dbReference type="Gene3D" id="3.10.100.10">
    <property type="entry name" value="Mannose-Binding Protein A, subunit A"/>
    <property type="match status" value="1"/>
</dbReference>
<name>A0A6J8CD32_MYTCO</name>
<dbReference type="InterPro" id="IPR051663">
    <property type="entry name" value="CLec_Tetranectin-domain"/>
</dbReference>
<keyword evidence="3" id="KW-0812">Transmembrane</keyword>
<dbReference type="SUPFAM" id="SSF56436">
    <property type="entry name" value="C-type lectin-like"/>
    <property type="match status" value="1"/>
</dbReference>
<dbReference type="Proteomes" id="UP000507470">
    <property type="component" value="Unassembled WGS sequence"/>
</dbReference>
<evidence type="ECO:0000256" key="2">
    <source>
        <dbReference type="ARBA" id="ARBA00023157"/>
    </source>
</evidence>
<sequence length="187" mass="22237">MIEDITFHFNVLNIDTTTTFLFELLIFNIDTMMVVYYWIIVVCLLNICFIDGHNDHMWVKYRNKDFMLVHQEMTWMEAQSVCYSLGGFLATVSNSDEMKFIKSMTNVYPNNIWLGGTDMFAEGRWVWIENLEPISYNHWYVANHQPDGGAGQNCVIWHNHNGYFWHDVSCKGNFKFVCQRYRKIKEQ</sequence>
<dbReference type="EMBL" id="CACVKT020005173">
    <property type="protein sequence ID" value="CAC5393382.1"/>
    <property type="molecule type" value="Genomic_DNA"/>
</dbReference>
<gene>
    <name evidence="5" type="ORF">MCOR_28251</name>
</gene>
<dbReference type="OrthoDB" id="6158539at2759"/>
<dbReference type="AlphaFoldDB" id="A0A6J8CD32"/>
<proteinExistence type="predicted"/>
<evidence type="ECO:0000256" key="1">
    <source>
        <dbReference type="ARBA" id="ARBA00022734"/>
    </source>
</evidence>
<dbReference type="SMART" id="SM00034">
    <property type="entry name" value="CLECT"/>
    <property type="match status" value="1"/>
</dbReference>
<dbReference type="InterPro" id="IPR018378">
    <property type="entry name" value="C-type_lectin_CS"/>
</dbReference>
<keyword evidence="6" id="KW-1185">Reference proteome</keyword>
<keyword evidence="2" id="KW-1015">Disulfide bond</keyword>
<accession>A0A6J8CD32</accession>
<dbReference type="Pfam" id="PF00059">
    <property type="entry name" value="Lectin_C"/>
    <property type="match status" value="1"/>
</dbReference>
<evidence type="ECO:0000259" key="4">
    <source>
        <dbReference type="PROSITE" id="PS50041"/>
    </source>
</evidence>
<keyword evidence="1" id="KW-0430">Lectin</keyword>
<dbReference type="InterPro" id="IPR001304">
    <property type="entry name" value="C-type_lectin-like"/>
</dbReference>
<protein>
    <recommendedName>
        <fullName evidence="4">C-type lectin domain-containing protein</fullName>
    </recommendedName>
</protein>
<evidence type="ECO:0000256" key="3">
    <source>
        <dbReference type="SAM" id="Phobius"/>
    </source>
</evidence>
<dbReference type="PANTHER" id="PTHR22799:SF6">
    <property type="entry name" value="C-TYPE LECTIN DOMAIN FAMILY 4 MEMBER M-LIKE"/>
    <property type="match status" value="1"/>
</dbReference>
<evidence type="ECO:0000313" key="6">
    <source>
        <dbReference type="Proteomes" id="UP000507470"/>
    </source>
</evidence>
<evidence type="ECO:0000313" key="5">
    <source>
        <dbReference type="EMBL" id="CAC5393382.1"/>
    </source>
</evidence>
<dbReference type="CDD" id="cd00037">
    <property type="entry name" value="CLECT"/>
    <property type="match status" value="1"/>
</dbReference>
<keyword evidence="3" id="KW-1133">Transmembrane helix</keyword>
<dbReference type="PROSITE" id="PS00615">
    <property type="entry name" value="C_TYPE_LECTIN_1"/>
    <property type="match status" value="1"/>
</dbReference>